<dbReference type="Proteomes" id="UP001602058">
    <property type="component" value="Unassembled WGS sequence"/>
</dbReference>
<proteinExistence type="predicted"/>
<reference evidence="1 2" key="1">
    <citation type="submission" date="2024-10" db="EMBL/GenBank/DDBJ databases">
        <title>The Natural Products Discovery Center: Release of the First 8490 Sequenced Strains for Exploring Actinobacteria Biosynthetic Diversity.</title>
        <authorList>
            <person name="Kalkreuter E."/>
            <person name="Kautsar S.A."/>
            <person name="Yang D."/>
            <person name="Bader C.D."/>
            <person name="Teijaro C.N."/>
            <person name="Fluegel L."/>
            <person name="Davis C.M."/>
            <person name="Simpson J.R."/>
            <person name="Lauterbach L."/>
            <person name="Steele A.D."/>
            <person name="Gui C."/>
            <person name="Meng S."/>
            <person name="Li G."/>
            <person name="Viehrig K."/>
            <person name="Ye F."/>
            <person name="Su P."/>
            <person name="Kiefer A.F."/>
            <person name="Nichols A."/>
            <person name="Cepeda A.J."/>
            <person name="Yan W."/>
            <person name="Fan B."/>
            <person name="Jiang Y."/>
            <person name="Adhikari A."/>
            <person name="Zheng C.-J."/>
            <person name="Schuster L."/>
            <person name="Cowan T.M."/>
            <person name="Smanski M.J."/>
            <person name="Chevrette M.G."/>
            <person name="De Carvalho L.P.S."/>
            <person name="Shen B."/>
        </authorList>
    </citation>
    <scope>NUCLEOTIDE SEQUENCE [LARGE SCALE GENOMIC DNA]</scope>
    <source>
        <strain evidence="1 2">NPDC001390</strain>
    </source>
</reference>
<dbReference type="RefSeq" id="WP_351077861.1">
    <property type="nucleotide sequence ID" value="NZ_JBEOZG010000003.1"/>
</dbReference>
<evidence type="ECO:0000313" key="1">
    <source>
        <dbReference type="EMBL" id="MFF4522621.1"/>
    </source>
</evidence>
<name>A0ABW6UGQ7_9ACTN</name>
<keyword evidence="2" id="KW-1185">Reference proteome</keyword>
<sequence length="146" mass="15792">MAVAHLSETVEALIAGRPPTIEEFVAARQVALNAVEEAAESATMDGLEFALSPGSGQELVQRAVLRRQPAPPRAQLQFAITLREVGNGLVSALGGYNGGEPQSLSPEAAEELRWTVTRLEELRGELLSRLLDRMESLREVQGSTRM</sequence>
<comment type="caution">
    <text evidence="1">The sequence shown here is derived from an EMBL/GenBank/DDBJ whole genome shotgun (WGS) entry which is preliminary data.</text>
</comment>
<evidence type="ECO:0000313" key="2">
    <source>
        <dbReference type="Proteomes" id="UP001602058"/>
    </source>
</evidence>
<accession>A0ABW6UGQ7</accession>
<protein>
    <submittedName>
        <fullName evidence="1">Uncharacterized protein</fullName>
    </submittedName>
</protein>
<dbReference type="EMBL" id="JBIAWJ010000006">
    <property type="protein sequence ID" value="MFF4522621.1"/>
    <property type="molecule type" value="Genomic_DNA"/>
</dbReference>
<gene>
    <name evidence="1" type="ORF">ACFY1D_14475</name>
</gene>
<organism evidence="1 2">
    <name type="scientific">Streptomyces bluensis</name>
    <dbReference type="NCBI Taxonomy" id="33897"/>
    <lineage>
        <taxon>Bacteria</taxon>
        <taxon>Bacillati</taxon>
        <taxon>Actinomycetota</taxon>
        <taxon>Actinomycetes</taxon>
        <taxon>Kitasatosporales</taxon>
        <taxon>Streptomycetaceae</taxon>
        <taxon>Streptomyces</taxon>
    </lineage>
</organism>